<dbReference type="SUPFAM" id="SSF82171">
    <property type="entry name" value="DPP6 N-terminal domain-like"/>
    <property type="match status" value="1"/>
</dbReference>
<reference evidence="1" key="1">
    <citation type="submission" date="2023-08" db="EMBL/GenBank/DDBJ databases">
        <title>Draft sequence of the Babesia gibsoni genome.</title>
        <authorList>
            <person name="Yamagishi J.Y."/>
            <person name="Xuan X.X."/>
        </authorList>
    </citation>
    <scope>NUCLEOTIDE SEQUENCE</scope>
    <source>
        <strain evidence="1">Azabu</strain>
    </source>
</reference>
<dbReference type="PANTHER" id="PTHR12897:SF4">
    <property type="entry name" value="REGULATOR OF MON1-CCZ1 COMPLEX"/>
    <property type="match status" value="1"/>
</dbReference>
<dbReference type="GO" id="GO:0035658">
    <property type="term" value="C:Mon1-Ccz1 complex"/>
    <property type="evidence" value="ECO:0007669"/>
    <property type="project" value="InterPro"/>
</dbReference>
<gene>
    <name evidence="1" type="ORF">BgAZ_207890</name>
</gene>
<dbReference type="Proteomes" id="UP001230268">
    <property type="component" value="Unassembled WGS sequence"/>
</dbReference>
<protein>
    <recommendedName>
        <fullName evidence="3">Mic1 domain-containing protein</fullName>
    </recommendedName>
</protein>
<evidence type="ECO:0008006" key="3">
    <source>
        <dbReference type="Google" id="ProtNLM"/>
    </source>
</evidence>
<comment type="caution">
    <text evidence="1">The sequence shown here is derived from an EMBL/GenBank/DDBJ whole genome shotgun (WGS) entry which is preliminary data.</text>
</comment>
<evidence type="ECO:0000313" key="1">
    <source>
        <dbReference type="EMBL" id="KAK1443913.1"/>
    </source>
</evidence>
<name>A0AAD8PEK9_BABGI</name>
<dbReference type="InterPro" id="IPR040371">
    <property type="entry name" value="RMC1"/>
</dbReference>
<dbReference type="PANTHER" id="PTHR12897">
    <property type="entry name" value="COLON CANCER-ASSOCIATED PROTEIN MIC1"/>
    <property type="match status" value="1"/>
</dbReference>
<dbReference type="AlphaFoldDB" id="A0AAD8PEK9"/>
<dbReference type="GO" id="GO:0031902">
    <property type="term" value="C:late endosome membrane"/>
    <property type="evidence" value="ECO:0007669"/>
    <property type="project" value="TreeGrafter"/>
</dbReference>
<accession>A0AAD8PEK9</accession>
<dbReference type="GO" id="GO:0010506">
    <property type="term" value="P:regulation of autophagy"/>
    <property type="evidence" value="ECO:0007669"/>
    <property type="project" value="InterPro"/>
</dbReference>
<keyword evidence="2" id="KW-1185">Reference proteome</keyword>
<organism evidence="1 2">
    <name type="scientific">Babesia gibsoni</name>
    <dbReference type="NCBI Taxonomy" id="33632"/>
    <lineage>
        <taxon>Eukaryota</taxon>
        <taxon>Sar</taxon>
        <taxon>Alveolata</taxon>
        <taxon>Apicomplexa</taxon>
        <taxon>Aconoidasida</taxon>
        <taxon>Piroplasmida</taxon>
        <taxon>Babesiidae</taxon>
        <taxon>Babesia</taxon>
    </lineage>
</organism>
<proteinExistence type="predicted"/>
<evidence type="ECO:0000313" key="2">
    <source>
        <dbReference type="Proteomes" id="UP001230268"/>
    </source>
</evidence>
<sequence length="690" mass="79521">MAEIVLFQELYSWHNDHDQSIFVDGKNGLLIYQNVYDKSIRVIDFNAENASFNSTRFKKPLCESITFSPDGRYLLYWYNNPLCIGLIDPTSKAANDVIVDCSCYDETIVLSVFWTEPSNSTSADFVVVCTTCIDIYHFSYANESLNRLCSKRVSCYEAWNDISGTYLILLRKNHTLQPYHIHNKEAKVVNDIELSVEKDKKIQKSDICISSIYGDAYCIYKDTENGNISLRSLSNSRALDVVLEVKGQGWMDILIVDNLLVVLTASGETNIFDIYMRDSPHIAKVPQNKLPLASISSDVQAYIPNVLIDYYGGFAYRLVIDHNLFMLFLSRSSTEPLILDFYQRRRGSLQRVIDIVLSAVGNRMSMENLFILFSTAVIPYYRTLMHLNKFGRQTRNATIPFHLVEEFLGDRSVITEYRMGMSVLYSLVIRDWNLKAGENLYDAALALLCHHMSFDHSVLMDARQNMDIQNSAATNCILKSRLISKSDDNMSFDFLDYLASEDPEIPDIYDEEERGVPDVISVTICYFKALLLHHLYPSHLLQIFLFDACLLYNNLSQLVFLIKTKVIKDSPYICYRLMYLYIMLKDQLLRQMCNDMAIRLKLYDVCVTIGITDREYYQTLVFLKAYNVSSFPLHRILFKAANDVEKQTSTPHLWPLLLAFTRSWMEESSANPQACNPPNLRDCEMWLPIL</sequence>
<dbReference type="GO" id="GO:0005765">
    <property type="term" value="C:lysosomal membrane"/>
    <property type="evidence" value="ECO:0007669"/>
    <property type="project" value="TreeGrafter"/>
</dbReference>
<dbReference type="EMBL" id="JAVEPI010000002">
    <property type="protein sequence ID" value="KAK1443913.1"/>
    <property type="molecule type" value="Genomic_DNA"/>
</dbReference>